<organism evidence="1 2">
    <name type="scientific">Brevibacterium antiquum</name>
    <dbReference type="NCBI Taxonomy" id="234835"/>
    <lineage>
        <taxon>Bacteria</taxon>
        <taxon>Bacillati</taxon>
        <taxon>Actinomycetota</taxon>
        <taxon>Actinomycetes</taxon>
        <taxon>Micrococcales</taxon>
        <taxon>Brevibacteriaceae</taxon>
        <taxon>Brevibacterium</taxon>
    </lineage>
</organism>
<protein>
    <submittedName>
        <fullName evidence="1">Uncharacterized protein</fullName>
    </submittedName>
</protein>
<name>A0A2H1J7C5_9MICO</name>
<dbReference type="AlphaFoldDB" id="A0A2H1J7C5"/>
<keyword evidence="2" id="KW-1185">Reference proteome</keyword>
<dbReference type="Proteomes" id="UP000234342">
    <property type="component" value="Unassembled WGS sequence"/>
</dbReference>
<evidence type="ECO:0000313" key="2">
    <source>
        <dbReference type="Proteomes" id="UP000234342"/>
    </source>
</evidence>
<dbReference type="EMBL" id="FXZE01000006">
    <property type="protein sequence ID" value="SMX83376.1"/>
    <property type="molecule type" value="Genomic_DNA"/>
</dbReference>
<gene>
    <name evidence="1" type="ORF">BANT10_01716</name>
</gene>
<sequence length="66" mass="7036">MHHSPVLGPLRCKLPSPGGSQDFDVVSQLQLSATSTGNTLFAEWMDESVTVIADSDSNHIRVSPGN</sequence>
<proteinExistence type="predicted"/>
<accession>A0A2H1J7C5</accession>
<evidence type="ECO:0000313" key="1">
    <source>
        <dbReference type="EMBL" id="SMX83376.1"/>
    </source>
</evidence>
<reference evidence="2" key="1">
    <citation type="submission" date="2017-03" db="EMBL/GenBank/DDBJ databases">
        <authorList>
            <person name="Monnet C."/>
        </authorList>
    </citation>
    <scope>NUCLEOTIDE SEQUENCE [LARGE SCALE GENOMIC DNA]</scope>
    <source>
        <strain evidence="2">P10</strain>
    </source>
</reference>